<evidence type="ECO:0000313" key="2">
    <source>
        <dbReference type="EMBL" id="CBL28966.1"/>
    </source>
</evidence>
<feature type="transmembrane region" description="Helical" evidence="1">
    <location>
        <begin position="364"/>
        <end position="384"/>
    </location>
</feature>
<dbReference type="PROSITE" id="PS51257">
    <property type="entry name" value="PROKAR_LIPOPROTEIN"/>
    <property type="match status" value="1"/>
</dbReference>
<feature type="transmembrane region" description="Helical" evidence="1">
    <location>
        <begin position="422"/>
        <end position="445"/>
    </location>
</feature>
<protein>
    <submittedName>
        <fullName evidence="2">Uncharacterized protein</fullName>
    </submittedName>
</protein>
<evidence type="ECO:0000256" key="1">
    <source>
        <dbReference type="SAM" id="Phobius"/>
    </source>
</evidence>
<dbReference type="Proteomes" id="UP000008957">
    <property type="component" value="Chromosome"/>
</dbReference>
<evidence type="ECO:0000313" key="3">
    <source>
        <dbReference type="Proteomes" id="UP000008957"/>
    </source>
</evidence>
<reference evidence="2 3" key="2">
    <citation type="submission" date="2010-03" db="EMBL/GenBank/DDBJ databases">
        <authorList>
            <person name="Pajon A."/>
        </authorList>
    </citation>
    <scope>NUCLEOTIDE SEQUENCE [LARGE SCALE GENOMIC DNA]</scope>
    <source>
        <strain evidence="2 3">SGP1</strain>
    </source>
</reference>
<dbReference type="AlphaFoldDB" id="A0AB94IYU2"/>
<name>A0AB94IYU2_9BACT</name>
<reference evidence="3" key="1">
    <citation type="submission" date="2010-03" db="EMBL/GenBank/DDBJ databases">
        <title>The genome sequence of Synergistetes sp. SGP1.</title>
        <authorList>
            <consortium name="metaHIT consortium -- http://www.metahit.eu/"/>
            <person name="Pajon A."/>
            <person name="Turner K."/>
            <person name="Parkhill J."/>
            <person name="Wade W."/>
            <person name="Vartoukian S."/>
        </authorList>
    </citation>
    <scope>NUCLEOTIDE SEQUENCE [LARGE SCALE GENOMIC DNA]</scope>
    <source>
        <strain evidence="3">SGP1</strain>
    </source>
</reference>
<keyword evidence="1" id="KW-1133">Transmembrane helix</keyword>
<dbReference type="InterPro" id="IPR043748">
    <property type="entry name" value="DUF5693"/>
</dbReference>
<sequence>MSRRCFLWLTLLFAVACALPGLLPRWRAEGANRTVAIVTDFRSILPLARSAGLSTSEALSRLKGKGLSGLMVSELTGEDLENGIGPAVMLSLRRGAGEGQGTLLSIMPESPHAERLSRWLRIRLVASADALSAGPVTLPIPINMMKNVGVVPDVEGLDAAKEAGLPIFYRPAQTLGWLVANAAAALRATADAYPIAAFAPAGEIVPGYPDVSGLASVSHERDLPVASVEFSRQVGAGALDAAAFPLLLPLHSVTNEELMARNITSRALRERLLRAAVERSVRLLVVRPSPQNMGTATFDDVAQEIAALADTLISHGFTMGWPRPAFGSGWGAAAPWPAVALAALLLLMSWRLAARMNACTSGPIGLRAASFFAASTAVLALLLFKFPAAARLAGAFAAPLVVTEAALTALDFQGRPPLWQRVVEAFGVAVVGGLALAALFSVPSYMLRLKTFSGVKLTLLLPPLLVLVHDLRNRVHPESLTDLLRRPPLWGELLLGGVLLVGLAVMLFRSDNVRFIPGFEARMREFLERLLVARPRSKEVFLGYPCLLLLAFLVKRGLWAQYREVLRIGVVLGFSSVVNSFCHFHTPILFILLREFNGLWTGLLVGALLVAVVRWLMLPLLRTMRPLAE</sequence>
<proteinExistence type="predicted"/>
<accession>A0AB94IYU2</accession>
<feature type="transmembrane region" description="Helical" evidence="1">
    <location>
        <begin position="570"/>
        <end position="593"/>
    </location>
</feature>
<dbReference type="EMBL" id="FP929056">
    <property type="protein sequence ID" value="CBL28966.1"/>
    <property type="molecule type" value="Genomic_DNA"/>
</dbReference>
<dbReference type="RefSeq" id="WP_015557112.1">
    <property type="nucleotide sequence ID" value="NC_021038.1"/>
</dbReference>
<keyword evidence="1" id="KW-0812">Transmembrane</keyword>
<feature type="transmembrane region" description="Helical" evidence="1">
    <location>
        <begin position="489"/>
        <end position="508"/>
    </location>
</feature>
<feature type="transmembrane region" description="Helical" evidence="1">
    <location>
        <begin position="333"/>
        <end position="352"/>
    </location>
</feature>
<feature type="transmembrane region" description="Helical" evidence="1">
    <location>
        <begin position="599"/>
        <end position="617"/>
    </location>
</feature>
<dbReference type="KEGG" id="sbr:SY1_22860"/>
<dbReference type="Pfam" id="PF18949">
    <property type="entry name" value="DUF5693"/>
    <property type="match status" value="1"/>
</dbReference>
<gene>
    <name evidence="2" type="ORF">SY1_22860</name>
</gene>
<keyword evidence="1" id="KW-0472">Membrane</keyword>
<organism evidence="2 3">
    <name type="scientific">Fretibacterium fastidiosum</name>
    <dbReference type="NCBI Taxonomy" id="651822"/>
    <lineage>
        <taxon>Bacteria</taxon>
        <taxon>Thermotogati</taxon>
        <taxon>Synergistota</taxon>
        <taxon>Synergistia</taxon>
        <taxon>Synergistales</taxon>
        <taxon>Aminobacteriaceae</taxon>
        <taxon>Fretibacterium</taxon>
    </lineage>
</organism>
<keyword evidence="3" id="KW-1185">Reference proteome</keyword>
<feature type="transmembrane region" description="Helical" evidence="1">
    <location>
        <begin position="540"/>
        <end position="558"/>
    </location>
</feature>
<feature type="transmembrane region" description="Helical" evidence="1">
    <location>
        <begin position="451"/>
        <end position="468"/>
    </location>
</feature>